<keyword evidence="3" id="KW-0677">Repeat</keyword>
<evidence type="ECO:0000256" key="3">
    <source>
        <dbReference type="ARBA" id="ARBA00022737"/>
    </source>
</evidence>
<dbReference type="InterPro" id="IPR052386">
    <property type="entry name" value="GPSM"/>
</dbReference>
<keyword evidence="4" id="KW-0802">TPR repeat</keyword>
<dbReference type="PANTHER" id="PTHR45954:SF1">
    <property type="entry name" value="LD33695P"/>
    <property type="match status" value="1"/>
</dbReference>
<evidence type="ECO:0000256" key="4">
    <source>
        <dbReference type="PROSITE-ProRule" id="PRU00339"/>
    </source>
</evidence>
<dbReference type="SMART" id="SM00028">
    <property type="entry name" value="TPR"/>
    <property type="match status" value="6"/>
</dbReference>
<protein>
    <recommendedName>
        <fullName evidence="5">Anaphase-promoting complex subunit 5 domain-containing protein</fullName>
    </recommendedName>
</protein>
<evidence type="ECO:0000256" key="2">
    <source>
        <dbReference type="ARBA" id="ARBA00022490"/>
    </source>
</evidence>
<dbReference type="AlphaFoldDB" id="A0A2M8P426"/>
<comment type="subcellular location">
    <subcellularLocation>
        <location evidence="1">Cytoplasm</location>
    </subcellularLocation>
</comment>
<dbReference type="InterPro" id="IPR019734">
    <property type="entry name" value="TPR_rpt"/>
</dbReference>
<accession>A0A2M8P426</accession>
<comment type="caution">
    <text evidence="6">The sequence shown here is derived from an EMBL/GenBank/DDBJ whole genome shotgun (WGS) entry which is preliminary data.</text>
</comment>
<dbReference type="SUPFAM" id="SSF48452">
    <property type="entry name" value="TPR-like"/>
    <property type="match status" value="2"/>
</dbReference>
<dbReference type="Pfam" id="PF12862">
    <property type="entry name" value="ANAPC5"/>
    <property type="match status" value="1"/>
</dbReference>
<dbReference type="PROSITE" id="PS50005">
    <property type="entry name" value="TPR"/>
    <property type="match status" value="1"/>
</dbReference>
<dbReference type="GO" id="GO:0005092">
    <property type="term" value="F:GDP-dissociation inhibitor activity"/>
    <property type="evidence" value="ECO:0007669"/>
    <property type="project" value="TreeGrafter"/>
</dbReference>
<evidence type="ECO:0000313" key="7">
    <source>
        <dbReference type="Proteomes" id="UP000228921"/>
    </source>
</evidence>
<evidence type="ECO:0000313" key="6">
    <source>
        <dbReference type="EMBL" id="PJF32300.1"/>
    </source>
</evidence>
<keyword evidence="2" id="KW-0963">Cytoplasm</keyword>
<dbReference type="InterPro" id="IPR011990">
    <property type="entry name" value="TPR-like_helical_dom_sf"/>
</dbReference>
<feature type="domain" description="Anaphase-promoting complex subunit 5" evidence="5">
    <location>
        <begin position="423"/>
        <end position="460"/>
    </location>
</feature>
<dbReference type="PANTHER" id="PTHR45954">
    <property type="entry name" value="LD33695P"/>
    <property type="match status" value="1"/>
</dbReference>
<feature type="repeat" description="TPR" evidence="4">
    <location>
        <begin position="188"/>
        <end position="221"/>
    </location>
</feature>
<evidence type="ECO:0000256" key="1">
    <source>
        <dbReference type="ARBA" id="ARBA00004496"/>
    </source>
</evidence>
<name>A0A2M8P426_9CHLR</name>
<dbReference type="InterPro" id="IPR026000">
    <property type="entry name" value="Apc5_dom"/>
</dbReference>
<dbReference type="Proteomes" id="UP000228921">
    <property type="component" value="Unassembled WGS sequence"/>
</dbReference>
<dbReference type="EMBL" id="PGTK01000001">
    <property type="protein sequence ID" value="PJF32300.1"/>
    <property type="molecule type" value="Genomic_DNA"/>
</dbReference>
<dbReference type="GO" id="GO:0001965">
    <property type="term" value="F:G-protein alpha-subunit binding"/>
    <property type="evidence" value="ECO:0007669"/>
    <property type="project" value="TreeGrafter"/>
</dbReference>
<sequence length="539" mass="59535">MTFEQIFARLDAEGQKIVQVLAIFGQPVTPRAVSQVLRPFLPNLDLIRAEARLEQLLNEYPSLVGRERGHYFLNDADCQAALATLETGEPSDRYERGEPLYTRYTLLDRAAEYFKTRRKPRMAWRSLEDLAPQLAEFDLRVQGEDYETAATLLNEISFNYLLRWGHHRLVVELRERLVDKLDDPKLAQNNLGELGSAYAYLGEMEKAIDCQERALLIARRNRDRVNEGVWLTNLGNRYVNLGQTPRAVPYYEQALVIARDQRDRRAEALNIASLGTCYAYLGQMEKALECYDQGRSIARELNDLSMEGFCLSNLGNIYASLGQATRAVAAHDQAIEIARQMGSRVEEARRLGSLADALIIGEHYAEAIENLILGLQLDEETGSARGKSYKGVSLARAYLFTGDLEQARAAAEMARLYDTPQNNHNALTVLGVIATRQGDDIAAQEAFTEAIAQARQALEHNANNQDALAAQGLAFSGLTLLGVGPRAANTEAAVTAYRLAYQANSSAGLAALALRLFDALAVADLDGRLGAIRPAITGG</sequence>
<gene>
    <name evidence="6" type="ORF">CUN51_01340</name>
</gene>
<proteinExistence type="predicted"/>
<dbReference type="GO" id="GO:0005938">
    <property type="term" value="C:cell cortex"/>
    <property type="evidence" value="ECO:0007669"/>
    <property type="project" value="TreeGrafter"/>
</dbReference>
<dbReference type="Pfam" id="PF13424">
    <property type="entry name" value="TPR_12"/>
    <property type="match status" value="2"/>
</dbReference>
<reference evidence="6 7" key="1">
    <citation type="submission" date="2017-11" db="EMBL/GenBank/DDBJ databases">
        <title>Evolution of Phototrophy in the Chloroflexi Phylum Driven by Horizontal Gene Transfer.</title>
        <authorList>
            <person name="Ward L.M."/>
            <person name="Hemp J."/>
            <person name="Shih P.M."/>
            <person name="Mcglynn S.E."/>
            <person name="Fischer W."/>
        </authorList>
    </citation>
    <scope>NUCLEOTIDE SEQUENCE [LARGE SCALE GENOMIC DNA]</scope>
    <source>
        <strain evidence="6">CP2_2F</strain>
    </source>
</reference>
<evidence type="ECO:0000259" key="5">
    <source>
        <dbReference type="Pfam" id="PF12862"/>
    </source>
</evidence>
<dbReference type="Gene3D" id="1.25.40.10">
    <property type="entry name" value="Tetratricopeptide repeat domain"/>
    <property type="match status" value="2"/>
</dbReference>
<organism evidence="6 7">
    <name type="scientific">Candidatus Thermofonsia Clade 1 bacterium</name>
    <dbReference type="NCBI Taxonomy" id="2364210"/>
    <lineage>
        <taxon>Bacteria</taxon>
        <taxon>Bacillati</taxon>
        <taxon>Chloroflexota</taxon>
        <taxon>Candidatus Thermofontia</taxon>
        <taxon>Candidatus Thermofonsia Clade 1</taxon>
    </lineage>
</organism>